<dbReference type="RefSeq" id="WP_095371607.1">
    <property type="nucleotide sequence ID" value="NZ_CP022983.1"/>
</dbReference>
<dbReference type="NCBIfam" id="TIGR02327">
    <property type="entry name" value="int_mem_ywzB"/>
    <property type="match status" value="1"/>
</dbReference>
<dbReference type="EMBL" id="CP022983">
    <property type="protein sequence ID" value="ASV68038.1"/>
    <property type="molecule type" value="Genomic_DNA"/>
</dbReference>
<reference evidence="2 3" key="1">
    <citation type="submission" date="2017-08" db="EMBL/GenBank/DDBJ databases">
        <title>Complete Genome Sequence of Bacillus kochii Oregon-R-modENCODE STRAIN BDGP4, isolated from Drosophila melanogaster gut.</title>
        <authorList>
            <person name="Wan K.H."/>
            <person name="Yu C."/>
            <person name="Park S."/>
            <person name="Hammonds A.S."/>
            <person name="Booth B.W."/>
            <person name="Celniker S.E."/>
        </authorList>
    </citation>
    <scope>NUCLEOTIDE SEQUENCE [LARGE SCALE GENOMIC DNA]</scope>
    <source>
        <strain evidence="2 3">BDGP4</strain>
    </source>
</reference>
<dbReference type="Pfam" id="PF06612">
    <property type="entry name" value="DUF1146"/>
    <property type="match status" value="1"/>
</dbReference>
<dbReference type="KEGG" id="bko:CKF48_12365"/>
<protein>
    <recommendedName>
        <fullName evidence="4">DUF1146 domain-containing protein</fullName>
    </recommendedName>
</protein>
<gene>
    <name evidence="2" type="ORF">CKF48_12365</name>
</gene>
<evidence type="ECO:0000313" key="2">
    <source>
        <dbReference type="EMBL" id="ASV68038.1"/>
    </source>
</evidence>
<keyword evidence="1" id="KW-1133">Transmembrane helix</keyword>
<dbReference type="AlphaFoldDB" id="A0A248TIK8"/>
<keyword evidence="1" id="KW-0472">Membrane</keyword>
<accession>A0A248TIK8</accession>
<evidence type="ECO:0000313" key="3">
    <source>
        <dbReference type="Proteomes" id="UP000215137"/>
    </source>
</evidence>
<feature type="transmembrane region" description="Helical" evidence="1">
    <location>
        <begin position="6"/>
        <end position="27"/>
    </location>
</feature>
<keyword evidence="1" id="KW-0812">Transmembrane</keyword>
<dbReference type="OrthoDB" id="1651016at2"/>
<dbReference type="Proteomes" id="UP000215137">
    <property type="component" value="Chromosome"/>
</dbReference>
<proteinExistence type="predicted"/>
<evidence type="ECO:0000256" key="1">
    <source>
        <dbReference type="SAM" id="Phobius"/>
    </source>
</evidence>
<sequence>MISGFGQQALVSIIVHLIFIAVAWYALQAIKIDTWIKANHVLQARVLYVLLSIALGSIVGNFVLDYLLWSQQLPFILQ</sequence>
<dbReference type="InterPro" id="IPR009526">
    <property type="entry name" value="DUF1146"/>
</dbReference>
<keyword evidence="3" id="KW-1185">Reference proteome</keyword>
<organism evidence="2 3">
    <name type="scientific">Cytobacillus kochii</name>
    <dbReference type="NCBI Taxonomy" id="859143"/>
    <lineage>
        <taxon>Bacteria</taxon>
        <taxon>Bacillati</taxon>
        <taxon>Bacillota</taxon>
        <taxon>Bacilli</taxon>
        <taxon>Bacillales</taxon>
        <taxon>Bacillaceae</taxon>
        <taxon>Cytobacillus</taxon>
    </lineage>
</organism>
<evidence type="ECO:0008006" key="4">
    <source>
        <dbReference type="Google" id="ProtNLM"/>
    </source>
</evidence>
<name>A0A248TIK8_9BACI</name>
<feature type="transmembrane region" description="Helical" evidence="1">
    <location>
        <begin position="47"/>
        <end position="69"/>
    </location>
</feature>